<protein>
    <submittedName>
        <fullName evidence="1">Uncharacterized protein</fullName>
    </submittedName>
</protein>
<comment type="caution">
    <text evidence="1">The sequence shown here is derived from an EMBL/GenBank/DDBJ whole genome shotgun (WGS) entry which is preliminary data.</text>
</comment>
<accession>A0A1G1ZSH5</accession>
<name>A0A1G1ZSH5_9BACT</name>
<dbReference type="AlphaFoldDB" id="A0A1G1ZSH5"/>
<sequence length="163" mass="18570">MRNIYSPIEVDDDSLLLDDEKHELFYSKINALPQNIQDLLFSLDTEDKLKNIAVQTKLNQNQSIELTRLVRDVLINEIYLGDIIKESQKRLVVSEEFAREIANQIVSVILAPALEDIKKIHVEKFGRPAADVATPSNSKSQIPERDKPQIINPGNIVNLRNKN</sequence>
<reference evidence="1 2" key="1">
    <citation type="journal article" date="2016" name="Nat. Commun.">
        <title>Thousands of microbial genomes shed light on interconnected biogeochemical processes in an aquifer system.</title>
        <authorList>
            <person name="Anantharaman K."/>
            <person name="Brown C.T."/>
            <person name="Hug L.A."/>
            <person name="Sharon I."/>
            <person name="Castelle C.J."/>
            <person name="Probst A.J."/>
            <person name="Thomas B.C."/>
            <person name="Singh A."/>
            <person name="Wilkins M.J."/>
            <person name="Karaoz U."/>
            <person name="Brodie E.L."/>
            <person name="Williams K.H."/>
            <person name="Hubbard S.S."/>
            <person name="Banfield J.F."/>
        </authorList>
    </citation>
    <scope>NUCLEOTIDE SEQUENCE [LARGE SCALE GENOMIC DNA]</scope>
</reference>
<organism evidence="1 2">
    <name type="scientific">Candidatus Harrisonbacteria bacterium RIFCSPLOWO2_02_FULL_41_13b</name>
    <dbReference type="NCBI Taxonomy" id="1798409"/>
    <lineage>
        <taxon>Bacteria</taxon>
        <taxon>Candidatus Harrisoniibacteriota</taxon>
    </lineage>
</organism>
<evidence type="ECO:0000313" key="2">
    <source>
        <dbReference type="Proteomes" id="UP000177690"/>
    </source>
</evidence>
<gene>
    <name evidence="1" type="ORF">A3I24_00965</name>
</gene>
<dbReference type="Proteomes" id="UP000177690">
    <property type="component" value="Unassembled WGS sequence"/>
</dbReference>
<evidence type="ECO:0000313" key="1">
    <source>
        <dbReference type="EMBL" id="OGY67678.1"/>
    </source>
</evidence>
<dbReference type="EMBL" id="MHJL01000018">
    <property type="protein sequence ID" value="OGY67678.1"/>
    <property type="molecule type" value="Genomic_DNA"/>
</dbReference>
<proteinExistence type="predicted"/>
<dbReference type="STRING" id="1798409.A3I24_00965"/>